<organism evidence="5 6">
    <name type="scientific">Mya arenaria</name>
    <name type="common">Soft-shell clam</name>
    <dbReference type="NCBI Taxonomy" id="6604"/>
    <lineage>
        <taxon>Eukaryota</taxon>
        <taxon>Metazoa</taxon>
        <taxon>Spiralia</taxon>
        <taxon>Lophotrochozoa</taxon>
        <taxon>Mollusca</taxon>
        <taxon>Bivalvia</taxon>
        <taxon>Autobranchia</taxon>
        <taxon>Heteroconchia</taxon>
        <taxon>Euheterodonta</taxon>
        <taxon>Imparidentia</taxon>
        <taxon>Neoheterodontei</taxon>
        <taxon>Myida</taxon>
        <taxon>Myoidea</taxon>
        <taxon>Myidae</taxon>
        <taxon>Mya</taxon>
    </lineage>
</organism>
<dbReference type="PRINTS" id="PR00492">
    <property type="entry name" value="RHOGDI"/>
</dbReference>
<dbReference type="Gene3D" id="2.70.50.30">
    <property type="entry name" value="Coagulation Factor XIII, subunit A, domain 1"/>
    <property type="match status" value="1"/>
</dbReference>
<dbReference type="Pfam" id="PF02115">
    <property type="entry name" value="Rho_GDI"/>
    <property type="match status" value="1"/>
</dbReference>
<gene>
    <name evidence="5" type="ORF">MAR_029324</name>
</gene>
<dbReference type="PANTHER" id="PTHR10980:SF3">
    <property type="entry name" value="LD16419P"/>
    <property type="match status" value="1"/>
</dbReference>
<keyword evidence="6" id="KW-1185">Reference proteome</keyword>
<dbReference type="EMBL" id="CP111013">
    <property type="protein sequence ID" value="WAQ96634.1"/>
    <property type="molecule type" value="Genomic_DNA"/>
</dbReference>
<evidence type="ECO:0000256" key="1">
    <source>
        <dbReference type="ARBA" id="ARBA00004496"/>
    </source>
</evidence>
<name>A0ABY7DJH6_MYAAR</name>
<dbReference type="PANTHER" id="PTHR10980">
    <property type="entry name" value="RHO GDP-DISSOCIATION INHIBITOR"/>
    <property type="match status" value="1"/>
</dbReference>
<evidence type="ECO:0000256" key="3">
    <source>
        <dbReference type="ARBA" id="ARBA00022490"/>
    </source>
</evidence>
<dbReference type="Proteomes" id="UP001164746">
    <property type="component" value="Chromosome 2"/>
</dbReference>
<dbReference type="InterPro" id="IPR014756">
    <property type="entry name" value="Ig_E-set"/>
</dbReference>
<accession>A0ABY7DJH6</accession>
<reference evidence="5" key="1">
    <citation type="submission" date="2022-11" db="EMBL/GenBank/DDBJ databases">
        <title>Centuries of genome instability and evolution in soft-shell clam transmissible cancer (bioRxiv).</title>
        <authorList>
            <person name="Hart S.F.M."/>
            <person name="Yonemitsu M.A."/>
            <person name="Giersch R.M."/>
            <person name="Beal B.F."/>
            <person name="Arriagada G."/>
            <person name="Davis B.W."/>
            <person name="Ostrander E.A."/>
            <person name="Goff S.P."/>
            <person name="Metzger M.J."/>
        </authorList>
    </citation>
    <scope>NUCLEOTIDE SEQUENCE</scope>
    <source>
        <strain evidence="5">MELC-2E11</strain>
        <tissue evidence="5">Siphon/mantle</tissue>
    </source>
</reference>
<dbReference type="InterPro" id="IPR024792">
    <property type="entry name" value="RhoGDI_dom_sf"/>
</dbReference>
<sequence>MAESEEQQLEQVPEEETGPSVNYKPPAEKTIDEIAKTDAEDESLRKYKEQLLGNIEERVFWPNDPNKVILRKMSIVCDGRPDKEIDLGDKGQLKDMKFYVKEGAKYRIMITFNVQREIVAGLRFTNRISKGPFKNKEEYMVGSYGPKKEVHEYKSPEETFPGGLGLRGEYKVKSLFTDDDKNEILAWEWKLEIKKDWKD</sequence>
<feature type="compositionally biased region" description="Acidic residues" evidence="4">
    <location>
        <begin position="1"/>
        <end position="17"/>
    </location>
</feature>
<keyword evidence="3" id="KW-0963">Cytoplasm</keyword>
<evidence type="ECO:0000256" key="4">
    <source>
        <dbReference type="SAM" id="MobiDB-lite"/>
    </source>
</evidence>
<evidence type="ECO:0000313" key="6">
    <source>
        <dbReference type="Proteomes" id="UP001164746"/>
    </source>
</evidence>
<feature type="region of interest" description="Disordered" evidence="4">
    <location>
        <begin position="1"/>
        <end position="29"/>
    </location>
</feature>
<comment type="subcellular location">
    <subcellularLocation>
        <location evidence="1">Cytoplasm</location>
    </subcellularLocation>
</comment>
<dbReference type="SUPFAM" id="SSF81296">
    <property type="entry name" value="E set domains"/>
    <property type="match status" value="1"/>
</dbReference>
<proteinExistence type="inferred from homology"/>
<protein>
    <submittedName>
        <fullName evidence="5">GDIR1-like protein</fullName>
    </submittedName>
</protein>
<evidence type="ECO:0000256" key="2">
    <source>
        <dbReference type="ARBA" id="ARBA00009758"/>
    </source>
</evidence>
<dbReference type="InterPro" id="IPR000406">
    <property type="entry name" value="Rho_GDI"/>
</dbReference>
<comment type="similarity">
    <text evidence="2">Belongs to the Rho GDI family.</text>
</comment>
<evidence type="ECO:0000313" key="5">
    <source>
        <dbReference type="EMBL" id="WAQ96634.1"/>
    </source>
</evidence>